<dbReference type="EMBL" id="BDIP01008797">
    <property type="protein sequence ID" value="GIQ92021.1"/>
    <property type="molecule type" value="Genomic_DNA"/>
</dbReference>
<comment type="caution">
    <text evidence="1">The sequence shown here is derived from an EMBL/GenBank/DDBJ whole genome shotgun (WGS) entry which is preliminary data.</text>
</comment>
<accession>A0A9K3GRT1</accession>
<proteinExistence type="predicted"/>
<feature type="non-terminal residue" evidence="1">
    <location>
        <position position="107"/>
    </location>
</feature>
<evidence type="ECO:0000313" key="2">
    <source>
        <dbReference type="Proteomes" id="UP000265618"/>
    </source>
</evidence>
<evidence type="ECO:0000313" key="1">
    <source>
        <dbReference type="EMBL" id="GIQ92021.1"/>
    </source>
</evidence>
<sequence length="107" mass="11965">LREVMEKQRMASIVSETPRAMGSLHPSHTVRQEDLVIGSTHTIYSMTHPRTSTHVEPAITVLWDMAVTVSLIQASDKLHPGCQSVPCRIPFSKLELILEESVFNVDN</sequence>
<feature type="non-terminal residue" evidence="1">
    <location>
        <position position="1"/>
    </location>
</feature>
<protein>
    <submittedName>
        <fullName evidence="1">Uncharacterized protein</fullName>
    </submittedName>
</protein>
<dbReference type="Proteomes" id="UP000265618">
    <property type="component" value="Unassembled WGS sequence"/>
</dbReference>
<dbReference type="AlphaFoldDB" id="A0A9K3GRT1"/>
<organism evidence="1 2">
    <name type="scientific">Kipferlia bialata</name>
    <dbReference type="NCBI Taxonomy" id="797122"/>
    <lineage>
        <taxon>Eukaryota</taxon>
        <taxon>Metamonada</taxon>
        <taxon>Carpediemonas-like organisms</taxon>
        <taxon>Kipferlia</taxon>
    </lineage>
</organism>
<keyword evidence="2" id="KW-1185">Reference proteome</keyword>
<gene>
    <name evidence="1" type="ORF">KIPB_015546</name>
</gene>
<name>A0A9K3GRT1_9EUKA</name>
<reference evidence="1 2" key="1">
    <citation type="journal article" date="2018" name="PLoS ONE">
        <title>The draft genome of Kipferlia bialata reveals reductive genome evolution in fornicate parasites.</title>
        <authorList>
            <person name="Tanifuji G."/>
            <person name="Takabayashi S."/>
            <person name="Kume K."/>
            <person name="Takagi M."/>
            <person name="Nakayama T."/>
            <person name="Kamikawa R."/>
            <person name="Inagaki Y."/>
            <person name="Hashimoto T."/>
        </authorList>
    </citation>
    <scope>NUCLEOTIDE SEQUENCE [LARGE SCALE GENOMIC DNA]</scope>
    <source>
        <strain evidence="1">NY0173</strain>
    </source>
</reference>